<protein>
    <submittedName>
        <fullName evidence="2">Uncharacterized protein</fullName>
    </submittedName>
</protein>
<evidence type="ECO:0000313" key="2">
    <source>
        <dbReference type="EMBL" id="KAL2051126.1"/>
    </source>
</evidence>
<feature type="region of interest" description="Disordered" evidence="1">
    <location>
        <begin position="44"/>
        <end position="67"/>
    </location>
</feature>
<proteinExistence type="predicted"/>
<keyword evidence="3" id="KW-1185">Reference proteome</keyword>
<comment type="caution">
    <text evidence="2">The sequence shown here is derived from an EMBL/GenBank/DDBJ whole genome shotgun (WGS) entry which is preliminary data.</text>
</comment>
<evidence type="ECO:0000256" key="1">
    <source>
        <dbReference type="SAM" id="MobiDB-lite"/>
    </source>
</evidence>
<gene>
    <name evidence="2" type="ORF">ABVK25_008555</name>
</gene>
<evidence type="ECO:0000313" key="3">
    <source>
        <dbReference type="Proteomes" id="UP001590951"/>
    </source>
</evidence>
<dbReference type="Proteomes" id="UP001590951">
    <property type="component" value="Unassembled WGS sequence"/>
</dbReference>
<dbReference type="Gene3D" id="3.90.1150.10">
    <property type="entry name" value="Aspartate Aminotransferase, domain 1"/>
    <property type="match status" value="1"/>
</dbReference>
<sequence>MAAGFAGSKILDEETTDRLNDLGERMKQMVQDVIDKHVYSEVPHTNGHDSTQLFNDEENTTQPQHSDTVPKMWISGIGSILAIHFACSSMQSTLQSLYYHHTLTEGISLAECRFMALNIEMDLEHVQALVAATGRFVEKYRDLIHGA</sequence>
<organism evidence="2 3">
    <name type="scientific">Lepraria finkii</name>
    <dbReference type="NCBI Taxonomy" id="1340010"/>
    <lineage>
        <taxon>Eukaryota</taxon>
        <taxon>Fungi</taxon>
        <taxon>Dikarya</taxon>
        <taxon>Ascomycota</taxon>
        <taxon>Pezizomycotina</taxon>
        <taxon>Lecanoromycetes</taxon>
        <taxon>OSLEUM clade</taxon>
        <taxon>Lecanoromycetidae</taxon>
        <taxon>Lecanorales</taxon>
        <taxon>Lecanorineae</taxon>
        <taxon>Stereocaulaceae</taxon>
        <taxon>Lepraria</taxon>
    </lineage>
</organism>
<feature type="compositionally biased region" description="Polar residues" evidence="1">
    <location>
        <begin position="48"/>
        <end position="67"/>
    </location>
</feature>
<accession>A0ABR4B2C0</accession>
<name>A0ABR4B2C0_9LECA</name>
<dbReference type="EMBL" id="JBHFEH010000038">
    <property type="protein sequence ID" value="KAL2051126.1"/>
    <property type="molecule type" value="Genomic_DNA"/>
</dbReference>
<reference evidence="2 3" key="1">
    <citation type="submission" date="2024-09" db="EMBL/GenBank/DDBJ databases">
        <title>Rethinking Asexuality: The Enigmatic Case of Functional Sexual Genes in Lepraria (Stereocaulaceae).</title>
        <authorList>
            <person name="Doellman M."/>
            <person name="Sun Y."/>
            <person name="Barcenas-Pena A."/>
            <person name="Lumbsch H.T."/>
            <person name="Grewe F."/>
        </authorList>
    </citation>
    <scope>NUCLEOTIDE SEQUENCE [LARGE SCALE GENOMIC DNA]</scope>
    <source>
        <strain evidence="2 3">Grewe 0041</strain>
    </source>
</reference>
<dbReference type="InterPro" id="IPR015422">
    <property type="entry name" value="PyrdxlP-dep_Trfase_small"/>
</dbReference>